<name>A0A8S0W3E7_CYCAE</name>
<feature type="compositionally biased region" description="Polar residues" evidence="1">
    <location>
        <begin position="425"/>
        <end position="435"/>
    </location>
</feature>
<protein>
    <submittedName>
        <fullName evidence="2">Uncharacterized protein</fullName>
    </submittedName>
</protein>
<dbReference type="OrthoDB" id="3364608at2759"/>
<keyword evidence="3" id="KW-1185">Reference proteome</keyword>
<feature type="compositionally biased region" description="Basic residues" evidence="1">
    <location>
        <begin position="128"/>
        <end position="138"/>
    </location>
</feature>
<organism evidence="2 3">
    <name type="scientific">Cyclocybe aegerita</name>
    <name type="common">Black poplar mushroom</name>
    <name type="synonym">Agrocybe aegerita</name>
    <dbReference type="NCBI Taxonomy" id="1973307"/>
    <lineage>
        <taxon>Eukaryota</taxon>
        <taxon>Fungi</taxon>
        <taxon>Dikarya</taxon>
        <taxon>Basidiomycota</taxon>
        <taxon>Agaricomycotina</taxon>
        <taxon>Agaricomycetes</taxon>
        <taxon>Agaricomycetidae</taxon>
        <taxon>Agaricales</taxon>
        <taxon>Agaricineae</taxon>
        <taxon>Bolbitiaceae</taxon>
        <taxon>Cyclocybe</taxon>
    </lineage>
</organism>
<dbReference type="EMBL" id="CACVBS010000068">
    <property type="protein sequence ID" value="CAA7268635.1"/>
    <property type="molecule type" value="Genomic_DNA"/>
</dbReference>
<accession>A0A8S0W3E7</accession>
<dbReference type="AlphaFoldDB" id="A0A8S0W3E7"/>
<comment type="caution">
    <text evidence="2">The sequence shown here is derived from an EMBL/GenBank/DDBJ whole genome shotgun (WGS) entry which is preliminary data.</text>
</comment>
<dbReference type="Proteomes" id="UP000467700">
    <property type="component" value="Unassembled WGS sequence"/>
</dbReference>
<sequence>MNDIMIIHTSYGKSEIVVDIPSNSEIEKDQSGVSVQTYPKLEAAACEARDQQPLFVVLEVARLDFNDHQLRYPSFTLTTTESLIDTFNIVKSTKIRRAMLDSSPVALPPTRRPLKRSASTASLPTPPRTHRKFARGRSRGSCDSDSDDHAVLSSDEEEIVRHKKRRTGKEAEADEEAFWLGGASDSKTSETGTASDAKKDAASSSKSQAAPLLYRRSQPQQSKADVAPVSPPPSRRKTAVTSSKLTLVAQDSSATVSPPSTPRTRLAVKRASAALRDSPDNPFLATPENHVEDSATPSPNASSANPSPRTPVYEKPTITYVFRGVRRVYQNPLYNHAKDRPYSPPPASKLPIDDPDFSPAMHCTPKLLFPEARHKKGKKVAPKAAPTKSRKRSPSLSEDDGDADEAAAIRPTKLNFGEPSKTKSKQGSAETNVQTLDLEFKTAGEPLSG</sequence>
<proteinExistence type="predicted"/>
<evidence type="ECO:0000313" key="3">
    <source>
        <dbReference type="Proteomes" id="UP000467700"/>
    </source>
</evidence>
<feature type="compositionally biased region" description="Polar residues" evidence="1">
    <location>
        <begin position="239"/>
        <end position="258"/>
    </location>
</feature>
<feature type="region of interest" description="Disordered" evidence="1">
    <location>
        <begin position="335"/>
        <end position="449"/>
    </location>
</feature>
<evidence type="ECO:0000256" key="1">
    <source>
        <dbReference type="SAM" id="MobiDB-lite"/>
    </source>
</evidence>
<reference evidence="2 3" key="1">
    <citation type="submission" date="2020-01" db="EMBL/GenBank/DDBJ databases">
        <authorList>
            <person name="Gupta K D."/>
        </authorList>
    </citation>
    <scope>NUCLEOTIDE SEQUENCE [LARGE SCALE GENOMIC DNA]</scope>
</reference>
<feature type="compositionally biased region" description="Low complexity" evidence="1">
    <location>
        <begin position="294"/>
        <end position="311"/>
    </location>
</feature>
<feature type="region of interest" description="Disordered" evidence="1">
    <location>
        <begin position="101"/>
        <end position="313"/>
    </location>
</feature>
<gene>
    <name evidence="2" type="ORF">AAE3_LOCUS10599</name>
</gene>
<evidence type="ECO:0000313" key="2">
    <source>
        <dbReference type="EMBL" id="CAA7268635.1"/>
    </source>
</evidence>